<reference evidence="2 3" key="1">
    <citation type="journal article" date="2013" name="Curr. Biol.">
        <title>The Genome of the Foraminiferan Reticulomyxa filosa.</title>
        <authorList>
            <person name="Glockner G."/>
            <person name="Hulsmann N."/>
            <person name="Schleicher M."/>
            <person name="Noegel A.A."/>
            <person name="Eichinger L."/>
            <person name="Gallinger C."/>
            <person name="Pawlowski J."/>
            <person name="Sierra R."/>
            <person name="Euteneuer U."/>
            <person name="Pillet L."/>
            <person name="Moustafa A."/>
            <person name="Platzer M."/>
            <person name="Groth M."/>
            <person name="Szafranski K."/>
            <person name="Schliwa M."/>
        </authorList>
    </citation>
    <scope>NUCLEOTIDE SEQUENCE [LARGE SCALE GENOMIC DNA]</scope>
</reference>
<comment type="caution">
    <text evidence="2">The sequence shown here is derived from an EMBL/GenBank/DDBJ whole genome shotgun (WGS) entry which is preliminary data.</text>
</comment>
<dbReference type="EMBL" id="ASPP01010375">
    <property type="protein sequence ID" value="ETO22907.1"/>
    <property type="molecule type" value="Genomic_DNA"/>
</dbReference>
<dbReference type="AlphaFoldDB" id="X6NC75"/>
<gene>
    <name evidence="2" type="ORF">RFI_14285</name>
</gene>
<evidence type="ECO:0008006" key="4">
    <source>
        <dbReference type="Google" id="ProtNLM"/>
    </source>
</evidence>
<feature type="non-terminal residue" evidence="2">
    <location>
        <position position="1"/>
    </location>
</feature>
<protein>
    <recommendedName>
        <fullName evidence="4">Viral A-type inclusion protein</fullName>
    </recommendedName>
</protein>
<evidence type="ECO:0000256" key="1">
    <source>
        <dbReference type="SAM" id="Coils"/>
    </source>
</evidence>
<sequence length="169" mass="19882">CILYAFVQTYILKKIKKKKKVEELQNQNKQLENEIRIEKMKSNDSELDRRQSVTTLHNRMFQKLLDAKDTSEEKISMLQARVRELETALMSDERIEGLDQPSSVRSDEHISDNYAQQIRELKQTIKLLELENSTLKQAKHQNIVEIASPPFLLTYFCLSTTNETPFFFL</sequence>
<name>X6NC75_RETFI</name>
<accession>X6NC75</accession>
<keyword evidence="1" id="KW-0175">Coiled coil</keyword>
<evidence type="ECO:0000313" key="3">
    <source>
        <dbReference type="Proteomes" id="UP000023152"/>
    </source>
</evidence>
<keyword evidence="3" id="KW-1185">Reference proteome</keyword>
<organism evidence="2 3">
    <name type="scientific">Reticulomyxa filosa</name>
    <dbReference type="NCBI Taxonomy" id="46433"/>
    <lineage>
        <taxon>Eukaryota</taxon>
        <taxon>Sar</taxon>
        <taxon>Rhizaria</taxon>
        <taxon>Retaria</taxon>
        <taxon>Foraminifera</taxon>
        <taxon>Monothalamids</taxon>
        <taxon>Reticulomyxidae</taxon>
        <taxon>Reticulomyxa</taxon>
    </lineage>
</organism>
<proteinExistence type="predicted"/>
<feature type="coiled-coil region" evidence="1">
    <location>
        <begin position="7"/>
        <end position="138"/>
    </location>
</feature>
<evidence type="ECO:0000313" key="2">
    <source>
        <dbReference type="EMBL" id="ETO22907.1"/>
    </source>
</evidence>
<dbReference type="Proteomes" id="UP000023152">
    <property type="component" value="Unassembled WGS sequence"/>
</dbReference>